<name>A0ABY7DCD1_MYAAR</name>
<evidence type="ECO:0000313" key="2">
    <source>
        <dbReference type="EMBL" id="WAQ95326.1"/>
    </source>
</evidence>
<evidence type="ECO:0000313" key="3">
    <source>
        <dbReference type="Proteomes" id="UP001164746"/>
    </source>
</evidence>
<organism evidence="2 3">
    <name type="scientific">Mya arenaria</name>
    <name type="common">Soft-shell clam</name>
    <dbReference type="NCBI Taxonomy" id="6604"/>
    <lineage>
        <taxon>Eukaryota</taxon>
        <taxon>Metazoa</taxon>
        <taxon>Spiralia</taxon>
        <taxon>Lophotrochozoa</taxon>
        <taxon>Mollusca</taxon>
        <taxon>Bivalvia</taxon>
        <taxon>Autobranchia</taxon>
        <taxon>Heteroconchia</taxon>
        <taxon>Euheterodonta</taxon>
        <taxon>Imparidentia</taxon>
        <taxon>Neoheterodontei</taxon>
        <taxon>Myida</taxon>
        <taxon>Myoidea</taxon>
        <taxon>Myidae</taxon>
        <taxon>Mya</taxon>
    </lineage>
</organism>
<feature type="compositionally biased region" description="Basic residues" evidence="1">
    <location>
        <begin position="15"/>
        <end position="26"/>
    </location>
</feature>
<keyword evidence="3" id="KW-1185">Reference proteome</keyword>
<sequence length="86" mass="10195">MEYLKLKQPAQKKMQSFHKAKKHTVKKDRDDIEMYTRGQNKNDRWFEEGKKIFQSSHFHCVCTATERTDLNDLAKILCILKQGGNH</sequence>
<dbReference type="Proteomes" id="UP001164746">
    <property type="component" value="Chromosome 2"/>
</dbReference>
<feature type="region of interest" description="Disordered" evidence="1">
    <location>
        <begin position="1"/>
        <end position="34"/>
    </location>
</feature>
<proteinExistence type="predicted"/>
<evidence type="ECO:0000256" key="1">
    <source>
        <dbReference type="SAM" id="MobiDB-lite"/>
    </source>
</evidence>
<protein>
    <submittedName>
        <fullName evidence="2">Uncharacterized protein</fullName>
    </submittedName>
</protein>
<accession>A0ABY7DCD1</accession>
<gene>
    <name evidence="2" type="ORF">MAR_028016</name>
</gene>
<reference evidence="2" key="1">
    <citation type="submission" date="2022-11" db="EMBL/GenBank/DDBJ databases">
        <title>Centuries of genome instability and evolution in soft-shell clam transmissible cancer (bioRxiv).</title>
        <authorList>
            <person name="Hart S.F.M."/>
            <person name="Yonemitsu M.A."/>
            <person name="Giersch R.M."/>
            <person name="Beal B.F."/>
            <person name="Arriagada G."/>
            <person name="Davis B.W."/>
            <person name="Ostrander E.A."/>
            <person name="Goff S.P."/>
            <person name="Metzger M.J."/>
        </authorList>
    </citation>
    <scope>NUCLEOTIDE SEQUENCE</scope>
    <source>
        <strain evidence="2">MELC-2E11</strain>
        <tissue evidence="2">Siphon/mantle</tissue>
    </source>
</reference>
<dbReference type="EMBL" id="CP111013">
    <property type="protein sequence ID" value="WAQ95326.1"/>
    <property type="molecule type" value="Genomic_DNA"/>
</dbReference>